<dbReference type="Gene3D" id="3.30.870.10">
    <property type="entry name" value="Endonuclease Chain A"/>
    <property type="match status" value="2"/>
</dbReference>
<dbReference type="CDD" id="cd09111">
    <property type="entry name" value="PLDc_ymdC_like_1"/>
    <property type="match status" value="1"/>
</dbReference>
<accession>A0ABX7FZL5</accession>
<dbReference type="SUPFAM" id="SSF56024">
    <property type="entry name" value="Phospholipase D/nuclease"/>
    <property type="match status" value="2"/>
</dbReference>
<organism evidence="2 3">
    <name type="scientific">Shewanella litorisediminis</name>
    <dbReference type="NCBI Taxonomy" id="1173586"/>
    <lineage>
        <taxon>Bacteria</taxon>
        <taxon>Pseudomonadati</taxon>
        <taxon>Pseudomonadota</taxon>
        <taxon>Gammaproteobacteria</taxon>
        <taxon>Alteromonadales</taxon>
        <taxon>Shewanellaceae</taxon>
        <taxon>Shewanella</taxon>
    </lineage>
</organism>
<protein>
    <submittedName>
        <fullName evidence="2">Phospholipase D family protein</fullName>
    </submittedName>
</protein>
<keyword evidence="3" id="KW-1185">Reference proteome</keyword>
<feature type="domain" description="PLD phosphodiesterase" evidence="1">
    <location>
        <begin position="402"/>
        <end position="429"/>
    </location>
</feature>
<dbReference type="Proteomes" id="UP000596252">
    <property type="component" value="Chromosome"/>
</dbReference>
<dbReference type="PANTHER" id="PTHR21248:SF12">
    <property type="entry name" value="CARDIOLIPIN SYNTHASE C"/>
    <property type="match status" value="1"/>
</dbReference>
<sequence>MPQRVPWRSFCLMILGSVSLGGCSSMPELKDAPRTYKLTSAPDSLIAGYLAEPLASHPGQSGVLPLFEGLDAMVARLALIKSAEASIDLQYYIFRNDDTGRLLAWQLLDAADRGVRVRLLLDDTASVNIDRQLAVMASHPNVFVRLYNPSSHRTLRALSFATDFGRMNHRMHNKSLTVDNRLSVVGGRNIGNEYFSNDEELEFGDLDLLLTGPVVEQVSDQFDAYWNGSETYPVELLAEYQVKSDDLAGLYREIANQKRQLEEHPYIQRLTKSPLLRHMADNRIEWFWGEARVFVDPPDKREGQAEAWMIAPLLGEFHQTRDSLVIISPYFVPSAEGVRLLSGLAKRGVEVSVITNSLAATDVLAVHSGYKGYREALLRAGVSLYEVKATGKSPSHSWKGSSRSSLHAKSFLFDNDRLFVGSFNFDPRSAWLNTEMGVMVEQGELNQQIRSWLPRFLTNNTYQVKLGKDGLYWHELSSGKDIYAEPQAGFWRRFMADVLALFPLESQL</sequence>
<dbReference type="PROSITE" id="PS50035">
    <property type="entry name" value="PLD"/>
    <property type="match status" value="2"/>
</dbReference>
<evidence type="ECO:0000313" key="3">
    <source>
        <dbReference type="Proteomes" id="UP000596252"/>
    </source>
</evidence>
<evidence type="ECO:0000259" key="1">
    <source>
        <dbReference type="PROSITE" id="PS50035"/>
    </source>
</evidence>
<dbReference type="EMBL" id="CP069213">
    <property type="protein sequence ID" value="QRH00479.1"/>
    <property type="molecule type" value="Genomic_DNA"/>
</dbReference>
<dbReference type="InterPro" id="IPR001736">
    <property type="entry name" value="PLipase_D/transphosphatidylase"/>
</dbReference>
<dbReference type="SMART" id="SM00155">
    <property type="entry name" value="PLDc"/>
    <property type="match status" value="2"/>
</dbReference>
<dbReference type="InterPro" id="IPR025202">
    <property type="entry name" value="PLD-like_dom"/>
</dbReference>
<reference evidence="2 3" key="1">
    <citation type="journal article" date="2012" name="Antonie Van Leeuwenhoek">
        <title>Shewanella litorisediminis sp. nov., a gammaproteobacterium isolated from a tidal flat sediment.</title>
        <authorList>
            <person name="Lee M.H."/>
            <person name="Yoon J.H."/>
        </authorList>
    </citation>
    <scope>NUCLEOTIDE SEQUENCE [LARGE SCALE GENOMIC DNA]</scope>
    <source>
        <strain evidence="2 3">SMK1-12</strain>
    </source>
</reference>
<dbReference type="PANTHER" id="PTHR21248">
    <property type="entry name" value="CARDIOLIPIN SYNTHASE"/>
    <property type="match status" value="1"/>
</dbReference>
<dbReference type="RefSeq" id="WP_203324202.1">
    <property type="nucleotide sequence ID" value="NZ_CP069213.1"/>
</dbReference>
<proteinExistence type="predicted"/>
<dbReference type="CDD" id="cd09113">
    <property type="entry name" value="PLDc_ymdC_like_2"/>
    <property type="match status" value="1"/>
</dbReference>
<evidence type="ECO:0000313" key="2">
    <source>
        <dbReference type="EMBL" id="QRH00479.1"/>
    </source>
</evidence>
<feature type="domain" description="PLD phosphodiesterase" evidence="1">
    <location>
        <begin position="167"/>
        <end position="194"/>
    </location>
</feature>
<gene>
    <name evidence="2" type="ORF">JQC75_11285</name>
</gene>
<dbReference type="PROSITE" id="PS51257">
    <property type="entry name" value="PROKAR_LIPOPROTEIN"/>
    <property type="match status" value="1"/>
</dbReference>
<name>A0ABX7FZL5_9GAMM</name>
<dbReference type="Pfam" id="PF13091">
    <property type="entry name" value="PLDc_2"/>
    <property type="match status" value="2"/>
</dbReference>